<evidence type="ECO:0000313" key="2">
    <source>
        <dbReference type="Proteomes" id="UP000004605"/>
    </source>
</evidence>
<protein>
    <submittedName>
        <fullName evidence="1">Uncharacterized protein</fullName>
    </submittedName>
</protein>
<gene>
    <name evidence="1" type="ORF">VII00023_22849</name>
</gene>
<dbReference type="GO" id="GO:0005737">
    <property type="term" value="C:cytoplasm"/>
    <property type="evidence" value="ECO:0007669"/>
    <property type="project" value="UniProtKB-SubCell"/>
</dbReference>
<organism evidence="1 2">
    <name type="scientific">Vibrio ichthyoenteri ATCC 700023</name>
    <dbReference type="NCBI Taxonomy" id="870968"/>
    <lineage>
        <taxon>Bacteria</taxon>
        <taxon>Pseudomonadati</taxon>
        <taxon>Pseudomonadota</taxon>
        <taxon>Gammaproteobacteria</taxon>
        <taxon>Vibrionales</taxon>
        <taxon>Vibrionaceae</taxon>
        <taxon>Vibrio</taxon>
    </lineage>
</organism>
<accession>F9S7H5</accession>
<reference evidence="1 2" key="1">
    <citation type="journal article" date="2012" name="Int. J. Syst. Evol. Microbiol.">
        <title>Vibrio caribbeanicus sp. nov., isolated from the marine sponge Scleritoderma cyanea.</title>
        <authorList>
            <person name="Hoffmann M."/>
            <person name="Monday S.R."/>
            <person name="Allard M.W."/>
            <person name="Strain E.A."/>
            <person name="Whittaker P."/>
            <person name="Naum M."/>
            <person name="McCarthy P.J."/>
            <person name="Lopez J.V."/>
            <person name="Fischer M."/>
            <person name="Brown E.W."/>
        </authorList>
    </citation>
    <scope>NUCLEOTIDE SEQUENCE [LARGE SCALE GENOMIC DNA]</scope>
    <source>
        <strain evidence="1 2">ATCC 700023</strain>
    </source>
</reference>
<evidence type="ECO:0000313" key="1">
    <source>
        <dbReference type="EMBL" id="EGU31271.1"/>
    </source>
</evidence>
<dbReference type="EMBL" id="AFWF01000294">
    <property type="protein sequence ID" value="EGU31271.1"/>
    <property type="molecule type" value="Genomic_DNA"/>
</dbReference>
<sequence>MIPTTGTRYTEDMTTYRQINVALSRDYVETLNNAATCSYRSLRSETTLRIEDYLGSFDGRLTDEIDEFIFLKKDIGTYITCSLTKETNENLNRLVSKINDRREKPTSKSIIAGCCLAYHLTKYLVIGCKGFKQ</sequence>
<keyword evidence="2" id="KW-1185">Reference proteome</keyword>
<proteinExistence type="predicted"/>
<dbReference type="GO" id="GO:0003677">
    <property type="term" value="F:DNA binding"/>
    <property type="evidence" value="ECO:0007669"/>
    <property type="project" value="UniProtKB-KW"/>
</dbReference>
<comment type="caution">
    <text evidence="1">The sequence shown here is derived from an EMBL/GenBank/DDBJ whole genome shotgun (WGS) entry which is preliminary data.</text>
</comment>
<dbReference type="Proteomes" id="UP000004605">
    <property type="component" value="Unassembled WGS sequence"/>
</dbReference>
<name>F9S7H5_9VIBR</name>
<dbReference type="AlphaFoldDB" id="F9S7H5"/>